<feature type="transmembrane region" description="Helical" evidence="4">
    <location>
        <begin position="51"/>
        <end position="78"/>
    </location>
</feature>
<evidence type="ECO:0000313" key="6">
    <source>
        <dbReference type="Proteomes" id="UP001141806"/>
    </source>
</evidence>
<comment type="caution">
    <text evidence="5">The sequence shown here is derived from an EMBL/GenBank/DDBJ whole genome shotgun (WGS) entry which is preliminary data.</text>
</comment>
<comment type="subcellular location">
    <subcellularLocation>
        <location evidence="1">Membrane</location>
    </subcellularLocation>
</comment>
<evidence type="ECO:0000256" key="2">
    <source>
        <dbReference type="ARBA" id="ARBA00023136"/>
    </source>
</evidence>
<dbReference type="GO" id="GO:0005886">
    <property type="term" value="C:plasma membrane"/>
    <property type="evidence" value="ECO:0007669"/>
    <property type="project" value="TreeGrafter"/>
</dbReference>
<organism evidence="5 6">
    <name type="scientific">Protea cynaroides</name>
    <dbReference type="NCBI Taxonomy" id="273540"/>
    <lineage>
        <taxon>Eukaryota</taxon>
        <taxon>Viridiplantae</taxon>
        <taxon>Streptophyta</taxon>
        <taxon>Embryophyta</taxon>
        <taxon>Tracheophyta</taxon>
        <taxon>Spermatophyta</taxon>
        <taxon>Magnoliopsida</taxon>
        <taxon>Proteales</taxon>
        <taxon>Proteaceae</taxon>
        <taxon>Protea</taxon>
    </lineage>
</organism>
<dbReference type="PANTHER" id="PTHR31234:SF35">
    <property type="entry name" value="LATE EMBRYOGENESIS ABUNDANT (LEA) HYDROXYPROLINE-RICH GLYCOPROTEIN FAMILY"/>
    <property type="match status" value="1"/>
</dbReference>
<keyword evidence="2 4" id="KW-0472">Membrane</keyword>
<dbReference type="InterPro" id="IPR044839">
    <property type="entry name" value="NDR1-like"/>
</dbReference>
<accession>A0A9Q0GU26</accession>
<keyword evidence="4" id="KW-1133">Transmembrane helix</keyword>
<name>A0A9Q0GU26_9MAGN</name>
<protein>
    <recommendedName>
        <fullName evidence="7">Late embryogenesis abundant protein LEA-2 subgroup domain-containing protein</fullName>
    </recommendedName>
</protein>
<evidence type="ECO:0000256" key="4">
    <source>
        <dbReference type="SAM" id="Phobius"/>
    </source>
</evidence>
<dbReference type="Proteomes" id="UP001141806">
    <property type="component" value="Unassembled WGS sequence"/>
</dbReference>
<dbReference type="PANTHER" id="PTHR31234">
    <property type="entry name" value="LATE EMBRYOGENESIS ABUNDANT (LEA) HYDROXYPROLINE-RICH GLYCOPROTEIN FAMILY"/>
    <property type="match status" value="1"/>
</dbReference>
<sequence>MAEETKPVLQKPPGYKDPNVPIPSAPKPQIRKQPLPVSFQPRRKRRGFCRFCLCFLCVFLLLLIFLIAAAGAVFYLWFHPKLPIYRLQSIQFARFNVSVTADGTYLDSQTVVRFEVENPNQNKITFYYGQNEVGMTVDDDVDLGSASIPGFSQAKRNITVLKFTIQVKHELINDAEGPKLKAQFGSKIMAVNVGIRTRFGVGLAKWKLGKVPTNVLCRNVKLKQLNGVTTPQCTIKLLRWINLG</sequence>
<evidence type="ECO:0000256" key="3">
    <source>
        <dbReference type="SAM" id="MobiDB-lite"/>
    </source>
</evidence>
<gene>
    <name evidence="5" type="ORF">NE237_031019</name>
</gene>
<dbReference type="EMBL" id="JAMYWD010000012">
    <property type="protein sequence ID" value="KAJ4954187.1"/>
    <property type="molecule type" value="Genomic_DNA"/>
</dbReference>
<dbReference type="AlphaFoldDB" id="A0A9Q0GU26"/>
<feature type="region of interest" description="Disordered" evidence="3">
    <location>
        <begin position="1"/>
        <end position="32"/>
    </location>
</feature>
<dbReference type="OrthoDB" id="777695at2759"/>
<keyword evidence="6" id="KW-1185">Reference proteome</keyword>
<keyword evidence="4" id="KW-0812">Transmembrane</keyword>
<dbReference type="GO" id="GO:0098542">
    <property type="term" value="P:defense response to other organism"/>
    <property type="evidence" value="ECO:0007669"/>
    <property type="project" value="InterPro"/>
</dbReference>
<reference evidence="5" key="1">
    <citation type="journal article" date="2023" name="Plant J.">
        <title>The genome of the king protea, Protea cynaroides.</title>
        <authorList>
            <person name="Chang J."/>
            <person name="Duong T.A."/>
            <person name="Schoeman C."/>
            <person name="Ma X."/>
            <person name="Roodt D."/>
            <person name="Barker N."/>
            <person name="Li Z."/>
            <person name="Van de Peer Y."/>
            <person name="Mizrachi E."/>
        </authorList>
    </citation>
    <scope>NUCLEOTIDE SEQUENCE</scope>
    <source>
        <tissue evidence="5">Young leaves</tissue>
    </source>
</reference>
<proteinExistence type="predicted"/>
<evidence type="ECO:0008006" key="7">
    <source>
        <dbReference type="Google" id="ProtNLM"/>
    </source>
</evidence>
<evidence type="ECO:0000256" key="1">
    <source>
        <dbReference type="ARBA" id="ARBA00004370"/>
    </source>
</evidence>
<evidence type="ECO:0000313" key="5">
    <source>
        <dbReference type="EMBL" id="KAJ4954187.1"/>
    </source>
</evidence>